<dbReference type="NCBIfam" id="TIGR02105">
    <property type="entry name" value="III_needle"/>
    <property type="match status" value="1"/>
</dbReference>
<keyword evidence="9" id="KW-1185">Reference proteome</keyword>
<dbReference type="SUPFAM" id="SSF140129">
    <property type="entry name" value="MxiH-like"/>
    <property type="match status" value="1"/>
</dbReference>
<dbReference type="GO" id="GO:0030254">
    <property type="term" value="P:protein secretion by the type III secretion system"/>
    <property type="evidence" value="ECO:0007669"/>
    <property type="project" value="InterPro"/>
</dbReference>
<evidence type="ECO:0000256" key="3">
    <source>
        <dbReference type="ARBA" id="ARBA00022448"/>
    </source>
</evidence>
<dbReference type="Proteomes" id="UP000294555">
    <property type="component" value="Unassembled WGS sequence"/>
</dbReference>
<reference evidence="8 9" key="1">
    <citation type="submission" date="2019-02" db="EMBL/GenBank/DDBJ databases">
        <title>Investigation of anaerobic lignin degradation for improved lignocellulosic biofuels.</title>
        <authorList>
            <person name="Deangelis K."/>
        </authorList>
    </citation>
    <scope>NUCLEOTIDE SEQUENCE [LARGE SCALE GENOMIC DNA]</scope>
    <source>
        <strain evidence="8 9">159R</strain>
    </source>
</reference>
<organism evidence="8 9">
    <name type="scientific">Sodalis ligni</name>
    <dbReference type="NCBI Taxonomy" id="2697027"/>
    <lineage>
        <taxon>Bacteria</taxon>
        <taxon>Pseudomonadati</taxon>
        <taxon>Pseudomonadota</taxon>
        <taxon>Gammaproteobacteria</taxon>
        <taxon>Enterobacterales</taxon>
        <taxon>Bruguierivoracaceae</taxon>
        <taxon>Sodalis</taxon>
    </lineage>
</organism>
<keyword evidence="5" id="KW-0653">Protein transport</keyword>
<keyword evidence="3" id="KW-0813">Transport</keyword>
<evidence type="ECO:0000256" key="5">
    <source>
        <dbReference type="ARBA" id="ARBA00022927"/>
    </source>
</evidence>
<gene>
    <name evidence="8" type="ORF">EZJ58_4381</name>
</gene>
<dbReference type="Pfam" id="PF09392">
    <property type="entry name" value="T3SS_needle_F"/>
    <property type="match status" value="1"/>
</dbReference>
<evidence type="ECO:0000256" key="4">
    <source>
        <dbReference type="ARBA" id="ARBA00022525"/>
    </source>
</evidence>
<comment type="subcellular location">
    <subcellularLocation>
        <location evidence="1">Cell surface</location>
    </subcellularLocation>
    <subcellularLocation>
        <location evidence="2">Secreted</location>
    </subcellularLocation>
</comment>
<evidence type="ECO:0000313" key="9">
    <source>
        <dbReference type="Proteomes" id="UP000294555"/>
    </source>
</evidence>
<dbReference type="GO" id="GO:0030257">
    <property type="term" value="C:type III protein secretion system complex"/>
    <property type="evidence" value="ECO:0007669"/>
    <property type="project" value="InterPro"/>
</dbReference>
<comment type="similarity">
    <text evidence="7">Belongs to the SctF family.</text>
</comment>
<dbReference type="AlphaFoldDB" id="A0A4R1NGP9"/>
<sequence length="74" mass="8080">MGSITAIYDSLEPSTTAANTSQQEAFDKVKSDPSNPFYLAEYQAKLNEYSIVQSLSATAIKKIADLDSLILSKF</sequence>
<accession>A0A4R1NGP9</accession>
<evidence type="ECO:0000313" key="8">
    <source>
        <dbReference type="EMBL" id="TCL06149.1"/>
    </source>
</evidence>
<protein>
    <submittedName>
        <fullName evidence="8">Type III secretion system major needle protein (YscF/MxiH/PrgI family)</fullName>
    </submittedName>
</protein>
<dbReference type="EMBL" id="SJOI01000001">
    <property type="protein sequence ID" value="TCL06149.1"/>
    <property type="molecule type" value="Genomic_DNA"/>
</dbReference>
<keyword evidence="6" id="KW-0843">Virulence</keyword>
<dbReference type="RefSeq" id="WP_132925328.1">
    <property type="nucleotide sequence ID" value="NZ_SJOI01000001.1"/>
</dbReference>
<evidence type="ECO:0000256" key="1">
    <source>
        <dbReference type="ARBA" id="ARBA00004241"/>
    </source>
</evidence>
<dbReference type="OrthoDB" id="6465387at2"/>
<evidence type="ECO:0000256" key="7">
    <source>
        <dbReference type="ARBA" id="ARBA00035658"/>
    </source>
</evidence>
<dbReference type="InterPro" id="IPR021123">
    <property type="entry name" value="T3SS_needle-like"/>
</dbReference>
<dbReference type="GO" id="GO:0009986">
    <property type="term" value="C:cell surface"/>
    <property type="evidence" value="ECO:0007669"/>
    <property type="project" value="UniProtKB-SubCell"/>
</dbReference>
<keyword evidence="4" id="KW-0964">Secreted</keyword>
<dbReference type="InterPro" id="IPR011841">
    <property type="entry name" value="T3SS_needle_YscF"/>
</dbReference>
<dbReference type="GO" id="GO:0005576">
    <property type="term" value="C:extracellular region"/>
    <property type="evidence" value="ECO:0007669"/>
    <property type="project" value="UniProtKB-SubCell"/>
</dbReference>
<name>A0A4R1NGP9_9GAMM</name>
<comment type="caution">
    <text evidence="8">The sequence shown here is derived from an EMBL/GenBank/DDBJ whole genome shotgun (WGS) entry which is preliminary data.</text>
</comment>
<evidence type="ECO:0000256" key="2">
    <source>
        <dbReference type="ARBA" id="ARBA00004613"/>
    </source>
</evidence>
<evidence type="ECO:0000256" key="6">
    <source>
        <dbReference type="ARBA" id="ARBA00023026"/>
    </source>
</evidence>
<dbReference type="InterPro" id="IPR037203">
    <property type="entry name" value="T3SS_needle-like_sf"/>
</dbReference>
<dbReference type="Gene3D" id="1.20.58.90">
    <property type="match status" value="1"/>
</dbReference>
<proteinExistence type="inferred from homology"/>